<proteinExistence type="inferred from homology"/>
<evidence type="ECO:0000313" key="15">
    <source>
        <dbReference type="Proteomes" id="UP000184509"/>
    </source>
</evidence>
<name>A0A1M5DME5_9BACE</name>
<dbReference type="EC" id="5.6.2.3" evidence="11 12"/>
<dbReference type="GO" id="GO:0003677">
    <property type="term" value="F:DNA binding"/>
    <property type="evidence" value="ECO:0007669"/>
    <property type="project" value="UniProtKB-UniRule"/>
</dbReference>
<dbReference type="InterPro" id="IPR007692">
    <property type="entry name" value="DNA_helicase_DnaB"/>
</dbReference>
<comment type="similarity">
    <text evidence="1 12">Belongs to the helicase family. DnaB subfamily.</text>
</comment>
<evidence type="ECO:0000259" key="13">
    <source>
        <dbReference type="PROSITE" id="PS51199"/>
    </source>
</evidence>
<keyword evidence="8 12" id="KW-0238">DNA-binding</keyword>
<dbReference type="Gene3D" id="3.40.50.300">
    <property type="entry name" value="P-loop containing nucleotide triphosphate hydrolases"/>
    <property type="match status" value="1"/>
</dbReference>
<dbReference type="PANTHER" id="PTHR30153:SF2">
    <property type="entry name" value="REPLICATIVE DNA HELICASE"/>
    <property type="match status" value="1"/>
</dbReference>
<dbReference type="NCBIfam" id="TIGR00665">
    <property type="entry name" value="DnaB"/>
    <property type="match status" value="1"/>
</dbReference>
<dbReference type="EMBL" id="FQTV01000012">
    <property type="protein sequence ID" value="SHF68157.1"/>
    <property type="molecule type" value="Genomic_DNA"/>
</dbReference>
<dbReference type="GO" id="GO:0006269">
    <property type="term" value="P:DNA replication, synthesis of primer"/>
    <property type="evidence" value="ECO:0007669"/>
    <property type="project" value="UniProtKB-UniRule"/>
</dbReference>
<evidence type="ECO:0000256" key="7">
    <source>
        <dbReference type="ARBA" id="ARBA00022840"/>
    </source>
</evidence>
<sequence length="463" mass="52173">MKTDMNKNISSPFDFDAESVVLGSAILEKKAMPEVAQHLRADMFYYDNHRIIFAALMRMYNGRRDIDLITVADELRRNNELEKVEGPYYITKLCSQVVSTVHLKEHCLIVKELYLRREIIKGLTQLLGSAQDMSMDIADVVCEMQELATRVEKDAVKADNLRNMETLMNDTLTQAKGRIENSANGVTGTDTGLTDLNKITGGWQRGDLVVIAARPATGKTMFSLFLARIAAKTGINAVFFSIEMQGERLGDRLILMESDVSPYRWRTGMTDDKEWNEAFSTAESLAELPIIVDDSPSMSMDYIRAQSRMLKSRGKCDIIFIDYLQLSDMKGSVKENRNREQEVATAARKAKLLAKEMDCPVILLSQLNREAENRYGGKPQLSDLRESGAIEQDADIVVMLYRPALYNIPTDKDSGYPTEGLGVLNIAKHRNGETGNVYFSHNKSMTKIGDYTPPMEWLMKQAK</sequence>
<evidence type="ECO:0000313" key="14">
    <source>
        <dbReference type="EMBL" id="SHF68157.1"/>
    </source>
</evidence>
<dbReference type="SUPFAM" id="SSF48024">
    <property type="entry name" value="N-terminal domain of DnaB helicase"/>
    <property type="match status" value="1"/>
</dbReference>
<keyword evidence="15" id="KW-1185">Reference proteome</keyword>
<keyword evidence="5 12" id="KW-0378">Hydrolase</keyword>
<keyword evidence="9" id="KW-0413">Isomerase</keyword>
<dbReference type="GO" id="GO:0005524">
    <property type="term" value="F:ATP binding"/>
    <property type="evidence" value="ECO:0007669"/>
    <property type="project" value="UniProtKB-UniRule"/>
</dbReference>
<dbReference type="Pfam" id="PF03796">
    <property type="entry name" value="DnaB_C"/>
    <property type="match status" value="1"/>
</dbReference>
<dbReference type="InterPro" id="IPR007694">
    <property type="entry name" value="DNA_helicase_DnaB-like_C"/>
</dbReference>
<evidence type="ECO:0000256" key="1">
    <source>
        <dbReference type="ARBA" id="ARBA00008428"/>
    </source>
</evidence>
<dbReference type="GO" id="GO:1990077">
    <property type="term" value="C:primosome complex"/>
    <property type="evidence" value="ECO:0007669"/>
    <property type="project" value="UniProtKB-UniRule"/>
</dbReference>
<gene>
    <name evidence="14" type="ORF">SAMN05444405_11213</name>
</gene>
<comment type="catalytic activity">
    <reaction evidence="10 12">
        <text>ATP + H2O = ADP + phosphate + H(+)</text>
        <dbReference type="Rhea" id="RHEA:13065"/>
        <dbReference type="ChEBI" id="CHEBI:15377"/>
        <dbReference type="ChEBI" id="CHEBI:15378"/>
        <dbReference type="ChEBI" id="CHEBI:30616"/>
        <dbReference type="ChEBI" id="CHEBI:43474"/>
        <dbReference type="ChEBI" id="CHEBI:456216"/>
        <dbReference type="EC" id="5.6.2.3"/>
    </reaction>
</comment>
<dbReference type="Gene3D" id="1.10.860.10">
    <property type="entry name" value="DNAb Helicase, Chain A"/>
    <property type="match status" value="1"/>
</dbReference>
<dbReference type="GO" id="GO:0005829">
    <property type="term" value="C:cytosol"/>
    <property type="evidence" value="ECO:0007669"/>
    <property type="project" value="TreeGrafter"/>
</dbReference>
<evidence type="ECO:0000256" key="2">
    <source>
        <dbReference type="ARBA" id="ARBA00022515"/>
    </source>
</evidence>
<dbReference type="InterPro" id="IPR036185">
    <property type="entry name" value="DNA_heli_DnaB-like_N_sf"/>
</dbReference>
<dbReference type="InterPro" id="IPR027417">
    <property type="entry name" value="P-loop_NTPase"/>
</dbReference>
<keyword evidence="3 12" id="KW-0235">DNA replication</keyword>
<feature type="domain" description="SF4 helicase" evidence="13">
    <location>
        <begin position="182"/>
        <end position="455"/>
    </location>
</feature>
<protein>
    <recommendedName>
        <fullName evidence="11 12">Replicative DNA helicase</fullName>
        <ecNumber evidence="11 12">5.6.2.3</ecNumber>
    </recommendedName>
</protein>
<evidence type="ECO:0000256" key="4">
    <source>
        <dbReference type="ARBA" id="ARBA00022741"/>
    </source>
</evidence>
<evidence type="ECO:0000256" key="8">
    <source>
        <dbReference type="ARBA" id="ARBA00023125"/>
    </source>
</evidence>
<dbReference type="PANTHER" id="PTHR30153">
    <property type="entry name" value="REPLICATIVE DNA HELICASE DNAB"/>
    <property type="match status" value="1"/>
</dbReference>
<dbReference type="RefSeq" id="WP_245797095.1">
    <property type="nucleotide sequence ID" value="NZ_FQTV01000012.1"/>
</dbReference>
<keyword evidence="2 12" id="KW-0639">Primosome</keyword>
<evidence type="ECO:0000256" key="3">
    <source>
        <dbReference type="ARBA" id="ARBA00022705"/>
    </source>
</evidence>
<evidence type="ECO:0000256" key="10">
    <source>
        <dbReference type="ARBA" id="ARBA00048954"/>
    </source>
</evidence>
<keyword evidence="6 12" id="KW-0347">Helicase</keyword>
<dbReference type="SUPFAM" id="SSF52540">
    <property type="entry name" value="P-loop containing nucleoside triphosphate hydrolases"/>
    <property type="match status" value="1"/>
</dbReference>
<accession>A0A1M5DME5</accession>
<reference evidence="14 15" key="1">
    <citation type="submission" date="2016-11" db="EMBL/GenBank/DDBJ databases">
        <authorList>
            <person name="Jaros S."/>
            <person name="Januszkiewicz K."/>
            <person name="Wedrychowicz H."/>
        </authorList>
    </citation>
    <scope>NUCLEOTIDE SEQUENCE [LARGE SCALE GENOMIC DNA]</scope>
    <source>
        <strain evidence="14 15">DSM 26991</strain>
    </source>
</reference>
<dbReference type="GO" id="GO:0043139">
    <property type="term" value="F:5'-3' DNA helicase activity"/>
    <property type="evidence" value="ECO:0007669"/>
    <property type="project" value="UniProtKB-EC"/>
</dbReference>
<dbReference type="AlphaFoldDB" id="A0A1M5DME5"/>
<evidence type="ECO:0000256" key="12">
    <source>
        <dbReference type="RuleBase" id="RU362085"/>
    </source>
</evidence>
<keyword evidence="4 12" id="KW-0547">Nucleotide-binding</keyword>
<evidence type="ECO:0000256" key="9">
    <source>
        <dbReference type="ARBA" id="ARBA00023235"/>
    </source>
</evidence>
<organism evidence="14 15">
    <name type="scientific">Bacteroides luti</name>
    <dbReference type="NCBI Taxonomy" id="1297750"/>
    <lineage>
        <taxon>Bacteria</taxon>
        <taxon>Pseudomonadati</taxon>
        <taxon>Bacteroidota</taxon>
        <taxon>Bacteroidia</taxon>
        <taxon>Bacteroidales</taxon>
        <taxon>Bacteroidaceae</taxon>
        <taxon>Bacteroides</taxon>
    </lineage>
</organism>
<keyword evidence="7 12" id="KW-0067">ATP-binding</keyword>
<dbReference type="InterPro" id="IPR016136">
    <property type="entry name" value="DNA_helicase_N/primase_C"/>
</dbReference>
<comment type="function">
    <text evidence="12">The main replicative DNA helicase, it participates in initiation and elongation during chromosome replication. Travels ahead of the DNA replisome, separating dsDNA into templates for DNA synthesis. A processive ATP-dependent 5'-3' DNA helicase it has DNA-dependent ATPase activity.</text>
</comment>
<dbReference type="CDD" id="cd00984">
    <property type="entry name" value="DnaB_C"/>
    <property type="match status" value="1"/>
</dbReference>
<dbReference type="PROSITE" id="PS51199">
    <property type="entry name" value="SF4_HELICASE"/>
    <property type="match status" value="1"/>
</dbReference>
<dbReference type="Pfam" id="PF00772">
    <property type="entry name" value="DnaB"/>
    <property type="match status" value="1"/>
</dbReference>
<dbReference type="STRING" id="1297750.SAMN05444405_11213"/>
<evidence type="ECO:0000256" key="11">
    <source>
        <dbReference type="NCBIfam" id="TIGR00665"/>
    </source>
</evidence>
<dbReference type="InterPro" id="IPR007693">
    <property type="entry name" value="DNA_helicase_DnaB-like_N"/>
</dbReference>
<evidence type="ECO:0000256" key="6">
    <source>
        <dbReference type="ARBA" id="ARBA00022806"/>
    </source>
</evidence>
<dbReference type="Proteomes" id="UP000184509">
    <property type="component" value="Unassembled WGS sequence"/>
</dbReference>
<evidence type="ECO:0000256" key="5">
    <source>
        <dbReference type="ARBA" id="ARBA00022801"/>
    </source>
</evidence>
<dbReference type="GO" id="GO:0016887">
    <property type="term" value="F:ATP hydrolysis activity"/>
    <property type="evidence" value="ECO:0007669"/>
    <property type="project" value="RHEA"/>
</dbReference>